<name>A0A0C3QAK9_9AGAM</name>
<evidence type="ECO:0000256" key="1">
    <source>
        <dbReference type="SAM" id="MobiDB-lite"/>
    </source>
</evidence>
<sequence>MTAPKASSSQSDRSRPPSRGQTLEPFTSFRSLPSSWWRTNKDNVDDLLREEDQAPTVEEERAKIQKRYRSTKNPVVFCHGLMGFDSVKLGGNIVPLEISHWKGIKEVLEANGTEVLFTRVPAISSSIERAKVLAKTITEKYRGRSVHLIDLLEGGLDARYVASHLQGEDTFKVLSVTTVSAPHRGTYAADHFLGTFGEIRFAHGKPHELAILPMRVMNIYRQMENMKKFNEETPDAPDVQYFSWGAEFEPGLLDLYRIPHSIILPKQGPNDGFIAVESAKWGTYQGTLKGVNHSDLVGWVDNARYTWAEWTGRSINFKPATFYLEMVDHLARVVEGGEEEGQPSTLGEPIECVSEPSK</sequence>
<dbReference type="SUPFAM" id="SSF53474">
    <property type="entry name" value="alpha/beta-Hydrolases"/>
    <property type="match status" value="1"/>
</dbReference>
<feature type="region of interest" description="Disordered" evidence="1">
    <location>
        <begin position="1"/>
        <end position="26"/>
    </location>
</feature>
<reference evidence="3" key="2">
    <citation type="submission" date="2015-01" db="EMBL/GenBank/DDBJ databases">
        <title>Evolutionary Origins and Diversification of the Mycorrhizal Mutualists.</title>
        <authorList>
            <consortium name="DOE Joint Genome Institute"/>
            <consortium name="Mycorrhizal Genomics Consortium"/>
            <person name="Kohler A."/>
            <person name="Kuo A."/>
            <person name="Nagy L.G."/>
            <person name="Floudas D."/>
            <person name="Copeland A."/>
            <person name="Barry K.W."/>
            <person name="Cichocki N."/>
            <person name="Veneault-Fourrey C."/>
            <person name="LaButti K."/>
            <person name="Lindquist E.A."/>
            <person name="Lipzen A."/>
            <person name="Lundell T."/>
            <person name="Morin E."/>
            <person name="Murat C."/>
            <person name="Riley R."/>
            <person name="Ohm R."/>
            <person name="Sun H."/>
            <person name="Tunlid A."/>
            <person name="Henrissat B."/>
            <person name="Grigoriev I.V."/>
            <person name="Hibbett D.S."/>
            <person name="Martin F."/>
        </authorList>
    </citation>
    <scope>NUCLEOTIDE SEQUENCE [LARGE SCALE GENOMIC DNA]</scope>
    <source>
        <strain evidence="3">MUT 4182</strain>
    </source>
</reference>
<keyword evidence="3" id="KW-1185">Reference proteome</keyword>
<dbReference type="HOGENOM" id="CLU_015737_0_0_1"/>
<evidence type="ECO:0008006" key="4">
    <source>
        <dbReference type="Google" id="ProtNLM"/>
    </source>
</evidence>
<dbReference type="EMBL" id="KN823011">
    <property type="protein sequence ID" value="KIO27320.1"/>
    <property type="molecule type" value="Genomic_DNA"/>
</dbReference>
<dbReference type="Proteomes" id="UP000054248">
    <property type="component" value="Unassembled WGS sequence"/>
</dbReference>
<proteinExistence type="predicted"/>
<evidence type="ECO:0000313" key="3">
    <source>
        <dbReference type="Proteomes" id="UP000054248"/>
    </source>
</evidence>
<dbReference type="AlphaFoldDB" id="A0A0C3QAK9"/>
<feature type="region of interest" description="Disordered" evidence="1">
    <location>
        <begin position="336"/>
        <end position="358"/>
    </location>
</feature>
<dbReference type="OrthoDB" id="5592486at2759"/>
<accession>A0A0C3QAK9</accession>
<organism evidence="2 3">
    <name type="scientific">Tulasnella calospora MUT 4182</name>
    <dbReference type="NCBI Taxonomy" id="1051891"/>
    <lineage>
        <taxon>Eukaryota</taxon>
        <taxon>Fungi</taxon>
        <taxon>Dikarya</taxon>
        <taxon>Basidiomycota</taxon>
        <taxon>Agaricomycotina</taxon>
        <taxon>Agaricomycetes</taxon>
        <taxon>Cantharellales</taxon>
        <taxon>Tulasnellaceae</taxon>
        <taxon>Tulasnella</taxon>
    </lineage>
</organism>
<dbReference type="STRING" id="1051891.A0A0C3QAK9"/>
<dbReference type="Gene3D" id="3.40.50.1820">
    <property type="entry name" value="alpha/beta hydrolase"/>
    <property type="match status" value="1"/>
</dbReference>
<protein>
    <recommendedName>
        <fullName evidence="4">DUF676 domain-containing protein</fullName>
    </recommendedName>
</protein>
<reference evidence="2 3" key="1">
    <citation type="submission" date="2014-04" db="EMBL/GenBank/DDBJ databases">
        <authorList>
            <consortium name="DOE Joint Genome Institute"/>
            <person name="Kuo A."/>
            <person name="Girlanda M."/>
            <person name="Perotto S."/>
            <person name="Kohler A."/>
            <person name="Nagy L.G."/>
            <person name="Floudas D."/>
            <person name="Copeland A."/>
            <person name="Barry K.W."/>
            <person name="Cichocki N."/>
            <person name="Veneault-Fourrey C."/>
            <person name="LaButti K."/>
            <person name="Lindquist E.A."/>
            <person name="Lipzen A."/>
            <person name="Lundell T."/>
            <person name="Morin E."/>
            <person name="Murat C."/>
            <person name="Sun H."/>
            <person name="Tunlid A."/>
            <person name="Henrissat B."/>
            <person name="Grigoriev I.V."/>
            <person name="Hibbett D.S."/>
            <person name="Martin F."/>
            <person name="Nordberg H.P."/>
            <person name="Cantor M.N."/>
            <person name="Hua S.X."/>
        </authorList>
    </citation>
    <scope>NUCLEOTIDE SEQUENCE [LARGE SCALE GENOMIC DNA]</scope>
    <source>
        <strain evidence="2 3">MUT 4182</strain>
    </source>
</reference>
<dbReference type="InterPro" id="IPR029058">
    <property type="entry name" value="AB_hydrolase_fold"/>
</dbReference>
<evidence type="ECO:0000313" key="2">
    <source>
        <dbReference type="EMBL" id="KIO27320.1"/>
    </source>
</evidence>
<gene>
    <name evidence="2" type="ORF">M407DRAFT_73424</name>
</gene>